<evidence type="ECO:0000256" key="11">
    <source>
        <dbReference type="PIRSR" id="PIRSR006268-2"/>
    </source>
</evidence>
<dbReference type="EC" id="2.7.1.180" evidence="1 10"/>
<evidence type="ECO:0000256" key="8">
    <source>
        <dbReference type="ARBA" id="ARBA00031306"/>
    </source>
</evidence>
<dbReference type="InterPro" id="IPR024932">
    <property type="entry name" value="ApbE"/>
</dbReference>
<feature type="signal peptide" evidence="12">
    <location>
        <begin position="1"/>
        <end position="25"/>
    </location>
</feature>
<gene>
    <name evidence="13" type="ORF">SBF1_1940012</name>
</gene>
<comment type="subcellular location">
    <subcellularLocation>
        <location evidence="12">Cell inner membrane</location>
        <topology evidence="12">Lipid-anchor</topology>
        <orientation evidence="12">Periplasmic side</orientation>
    </subcellularLocation>
</comment>
<keyword evidence="12" id="KW-0997">Cell inner membrane</keyword>
<keyword evidence="6 10" id="KW-0274">FAD</keyword>
<keyword evidence="3 10" id="KW-0285">Flavoprotein</keyword>
<evidence type="ECO:0000313" key="13">
    <source>
        <dbReference type="EMBL" id="SPF38715.1"/>
    </source>
</evidence>
<keyword evidence="7 10" id="KW-0460">Magnesium</keyword>
<feature type="chain" id="PRO_5039746695" description="FAD:protein FMN transferase" evidence="12">
    <location>
        <begin position="26"/>
        <end position="345"/>
    </location>
</feature>
<comment type="similarity">
    <text evidence="10 12">Belongs to the ApbE family.</text>
</comment>
<sequence>MKKQAYLLISLILISLFLLTACSPAKPFAAEDFAMGTVINQEIYGADAQKTSQEVMAKIKALEALMTINAPGGDVNRLNDRAGNGYVALNPETISVLKSARKISELSNGAFDVTVGPVVKAWGIGSDNPQIPPDAVLKKLVALINYTDVHLDEANNQASLQRPGQIVDLGGIAKGYAGDVAKAIYQKNGTQSALINLGGNVVALGHKPDGSTWSIGIQNPRSETGEVVGVVHVSDQAVVTSGDYQRYFEKDGKRYCHIIDTQTGYPVESGLMSTTIVASSSTEADGLSTATFVLGLTKGLDLIKRYGQAEAIFITTDKKIYVTKGLQGNFQLKDARHEYTYVQEG</sequence>
<proteinExistence type="inferred from homology"/>
<keyword evidence="12" id="KW-0732">Signal</keyword>
<protein>
    <recommendedName>
        <fullName evidence="2 10">FAD:protein FMN transferase</fullName>
        <ecNumber evidence="1 10">2.7.1.180</ecNumber>
    </recommendedName>
    <alternativeName>
        <fullName evidence="8 10">Flavin transferase</fullName>
    </alternativeName>
</protein>
<dbReference type="InterPro" id="IPR003374">
    <property type="entry name" value="ApbE-like_sf"/>
</dbReference>
<dbReference type="Proteomes" id="UP000238916">
    <property type="component" value="Unassembled WGS sequence"/>
</dbReference>
<evidence type="ECO:0000256" key="7">
    <source>
        <dbReference type="ARBA" id="ARBA00022842"/>
    </source>
</evidence>
<keyword evidence="12" id="KW-0472">Membrane</keyword>
<comment type="function">
    <text evidence="12">Flavin transferase that catalyzes the transfer of the FMN moiety of FAD and its covalent binding to the hydroxyl group of a threonine residue in a target flavoprotein.</text>
</comment>
<keyword evidence="5 10" id="KW-0479">Metal-binding</keyword>
<evidence type="ECO:0000256" key="10">
    <source>
        <dbReference type="PIRNR" id="PIRNR006268"/>
    </source>
</evidence>
<feature type="binding site" evidence="11">
    <location>
        <position position="285"/>
    </location>
    <ligand>
        <name>Mg(2+)</name>
        <dbReference type="ChEBI" id="CHEBI:18420"/>
    </ligand>
</feature>
<evidence type="ECO:0000256" key="3">
    <source>
        <dbReference type="ARBA" id="ARBA00022630"/>
    </source>
</evidence>
<dbReference type="Pfam" id="PF02424">
    <property type="entry name" value="ApbE"/>
    <property type="match status" value="1"/>
</dbReference>
<reference evidence="14" key="1">
    <citation type="submission" date="2018-02" db="EMBL/GenBank/DDBJ databases">
        <authorList>
            <person name="Hausmann B."/>
        </authorList>
    </citation>
    <scope>NUCLEOTIDE SEQUENCE [LARGE SCALE GENOMIC DNA]</scope>
    <source>
        <strain evidence="14">Peat soil MAG SbF1</strain>
    </source>
</reference>
<feature type="binding site" evidence="11">
    <location>
        <position position="171"/>
    </location>
    <ligand>
        <name>Mg(2+)</name>
        <dbReference type="ChEBI" id="CHEBI:18420"/>
    </ligand>
</feature>
<comment type="catalytic activity">
    <reaction evidence="9 10 12">
        <text>L-threonyl-[protein] + FAD = FMN-L-threonyl-[protein] + AMP + H(+)</text>
        <dbReference type="Rhea" id="RHEA:36847"/>
        <dbReference type="Rhea" id="RHEA-COMP:11060"/>
        <dbReference type="Rhea" id="RHEA-COMP:11061"/>
        <dbReference type="ChEBI" id="CHEBI:15378"/>
        <dbReference type="ChEBI" id="CHEBI:30013"/>
        <dbReference type="ChEBI" id="CHEBI:57692"/>
        <dbReference type="ChEBI" id="CHEBI:74257"/>
        <dbReference type="ChEBI" id="CHEBI:456215"/>
        <dbReference type="EC" id="2.7.1.180"/>
    </reaction>
</comment>
<keyword evidence="12" id="KW-1003">Cell membrane</keyword>
<dbReference type="Gene3D" id="3.10.520.10">
    <property type="entry name" value="ApbE-like domains"/>
    <property type="match status" value="1"/>
</dbReference>
<dbReference type="SUPFAM" id="SSF143631">
    <property type="entry name" value="ApbE-like"/>
    <property type="match status" value="1"/>
</dbReference>
<dbReference type="GO" id="GO:0016740">
    <property type="term" value="F:transferase activity"/>
    <property type="evidence" value="ECO:0007669"/>
    <property type="project" value="UniProtKB-UniRule"/>
</dbReference>
<evidence type="ECO:0000256" key="12">
    <source>
        <dbReference type="RuleBase" id="RU363002"/>
    </source>
</evidence>
<evidence type="ECO:0000256" key="2">
    <source>
        <dbReference type="ARBA" id="ARBA00016337"/>
    </source>
</evidence>
<accession>A0A2U3KGB6</accession>
<keyword evidence="4 10" id="KW-0808">Transferase</keyword>
<evidence type="ECO:0000256" key="1">
    <source>
        <dbReference type="ARBA" id="ARBA00011955"/>
    </source>
</evidence>
<evidence type="ECO:0000256" key="6">
    <source>
        <dbReference type="ARBA" id="ARBA00022827"/>
    </source>
</evidence>
<dbReference type="PANTHER" id="PTHR30040">
    <property type="entry name" value="THIAMINE BIOSYNTHESIS LIPOPROTEIN APBE"/>
    <property type="match status" value="1"/>
</dbReference>
<evidence type="ECO:0000256" key="4">
    <source>
        <dbReference type="ARBA" id="ARBA00022679"/>
    </source>
</evidence>
<dbReference type="GO" id="GO:0046872">
    <property type="term" value="F:metal ion binding"/>
    <property type="evidence" value="ECO:0007669"/>
    <property type="project" value="UniProtKB-UniRule"/>
</dbReference>
<name>A0A2U3KGB6_9FIRM</name>
<evidence type="ECO:0000256" key="5">
    <source>
        <dbReference type="ARBA" id="ARBA00022723"/>
    </source>
</evidence>
<dbReference type="EMBL" id="OMOF01000106">
    <property type="protein sequence ID" value="SPF38715.1"/>
    <property type="molecule type" value="Genomic_DNA"/>
</dbReference>
<dbReference type="GO" id="GO:0005886">
    <property type="term" value="C:plasma membrane"/>
    <property type="evidence" value="ECO:0007669"/>
    <property type="project" value="UniProtKB-SubCell"/>
</dbReference>
<feature type="binding site" evidence="11">
    <location>
        <position position="289"/>
    </location>
    <ligand>
        <name>Mg(2+)</name>
        <dbReference type="ChEBI" id="CHEBI:18420"/>
    </ligand>
</feature>
<dbReference type="PROSITE" id="PS51257">
    <property type="entry name" value="PROKAR_LIPOPROTEIN"/>
    <property type="match status" value="1"/>
</dbReference>
<comment type="cofactor">
    <cofactor evidence="11">
        <name>Mg(2+)</name>
        <dbReference type="ChEBI" id="CHEBI:18420"/>
    </cofactor>
    <cofactor evidence="11">
        <name>Mn(2+)</name>
        <dbReference type="ChEBI" id="CHEBI:29035"/>
    </cofactor>
    <text evidence="11">Magnesium. Can also use manganese.</text>
</comment>
<dbReference type="PIRSF" id="PIRSF006268">
    <property type="entry name" value="ApbE"/>
    <property type="match status" value="1"/>
</dbReference>
<dbReference type="AlphaFoldDB" id="A0A2U3KGB6"/>
<evidence type="ECO:0000313" key="14">
    <source>
        <dbReference type="Proteomes" id="UP000238916"/>
    </source>
</evidence>
<dbReference type="OrthoDB" id="9778595at2"/>
<keyword evidence="12 13" id="KW-0449">Lipoprotein</keyword>
<dbReference type="PANTHER" id="PTHR30040:SF2">
    <property type="entry name" value="FAD:PROTEIN FMN TRANSFERASE"/>
    <property type="match status" value="1"/>
</dbReference>
<evidence type="ECO:0000256" key="9">
    <source>
        <dbReference type="ARBA" id="ARBA00048540"/>
    </source>
</evidence>
<organism evidence="13 14">
    <name type="scientific">Candidatus Desulfosporosinus infrequens</name>
    <dbReference type="NCBI Taxonomy" id="2043169"/>
    <lineage>
        <taxon>Bacteria</taxon>
        <taxon>Bacillati</taxon>
        <taxon>Bacillota</taxon>
        <taxon>Clostridia</taxon>
        <taxon>Eubacteriales</taxon>
        <taxon>Desulfitobacteriaceae</taxon>
        <taxon>Desulfosporosinus</taxon>
    </lineage>
</organism>